<dbReference type="RefSeq" id="WP_241447593.1">
    <property type="nucleotide sequence ID" value="NZ_JAKZHW010000002.1"/>
</dbReference>
<name>A0ABS9VNY9_9SPHN</name>
<organism evidence="3 4">
    <name type="scientific">Sphingomonas telluris</name>
    <dbReference type="NCBI Taxonomy" id="2907998"/>
    <lineage>
        <taxon>Bacteria</taxon>
        <taxon>Pseudomonadati</taxon>
        <taxon>Pseudomonadota</taxon>
        <taxon>Alphaproteobacteria</taxon>
        <taxon>Sphingomonadales</taxon>
        <taxon>Sphingomonadaceae</taxon>
        <taxon>Sphingomonas</taxon>
    </lineage>
</organism>
<dbReference type="PRINTS" id="PR00313">
    <property type="entry name" value="CABNDNGRPT"/>
</dbReference>
<dbReference type="SUPFAM" id="SSF51120">
    <property type="entry name" value="beta-Roll"/>
    <property type="match status" value="2"/>
</dbReference>
<comment type="subcellular location">
    <subcellularLocation>
        <location evidence="1">Secreted</location>
    </subcellularLocation>
</comment>
<dbReference type="InterPro" id="IPR011049">
    <property type="entry name" value="Serralysin-like_metalloprot_C"/>
</dbReference>
<dbReference type="InterPro" id="IPR018511">
    <property type="entry name" value="Hemolysin-typ_Ca-bd_CS"/>
</dbReference>
<dbReference type="EMBL" id="JAKZHW010000002">
    <property type="protein sequence ID" value="MCH8616696.1"/>
    <property type="molecule type" value="Genomic_DNA"/>
</dbReference>
<evidence type="ECO:0008006" key="5">
    <source>
        <dbReference type="Google" id="ProtNLM"/>
    </source>
</evidence>
<evidence type="ECO:0000313" key="3">
    <source>
        <dbReference type="EMBL" id="MCH8616696.1"/>
    </source>
</evidence>
<comment type="caution">
    <text evidence="3">The sequence shown here is derived from an EMBL/GenBank/DDBJ whole genome shotgun (WGS) entry which is preliminary data.</text>
</comment>
<evidence type="ECO:0000256" key="1">
    <source>
        <dbReference type="ARBA" id="ARBA00004613"/>
    </source>
</evidence>
<sequence length="307" mass="31810">MPKPSPSLGPISIKGGKGADHIVIGESPYVYSTADQNRGFVIDGSNGDDVLAGGIGVDRISGGSGFDIIRAQSEDILGTPSGTAAYDGGLDRDILDFSLWTQGVAIDLGTTNISGDRDRFYTNFSMDSPTGLNIALNEANDLRGVTVSIEGLIGGSANDFLSGDWGANYIEGGAGDDYITGKRGDDRLIGGAGNDFILTGADTDLVSGGAGNDTLVLGGGTTGAYYVTTVDDFDTRAGDADASFDRIWINQDFDWHFEAAANGTLKIVYGVDYYPSPLGEVVLQGLTMANAADVIVQGFDPMTGMPG</sequence>
<proteinExistence type="predicted"/>
<dbReference type="PROSITE" id="PS00330">
    <property type="entry name" value="HEMOLYSIN_CALCIUM"/>
    <property type="match status" value="2"/>
</dbReference>
<protein>
    <recommendedName>
        <fullName evidence="5">Calcium-binding protein</fullName>
    </recommendedName>
</protein>
<evidence type="ECO:0000256" key="2">
    <source>
        <dbReference type="ARBA" id="ARBA00022525"/>
    </source>
</evidence>
<dbReference type="InterPro" id="IPR001343">
    <property type="entry name" value="Hemolysn_Ca-bd"/>
</dbReference>
<accession>A0ABS9VNY9</accession>
<dbReference type="InterPro" id="IPR050557">
    <property type="entry name" value="RTX_toxin/Mannuronan_C5-epim"/>
</dbReference>
<dbReference type="Gene3D" id="2.150.10.10">
    <property type="entry name" value="Serralysin-like metalloprotease, C-terminal"/>
    <property type="match status" value="2"/>
</dbReference>
<dbReference type="PANTHER" id="PTHR38340">
    <property type="entry name" value="S-LAYER PROTEIN"/>
    <property type="match status" value="1"/>
</dbReference>
<dbReference type="PANTHER" id="PTHR38340:SF1">
    <property type="entry name" value="S-LAYER PROTEIN"/>
    <property type="match status" value="1"/>
</dbReference>
<keyword evidence="2" id="KW-0964">Secreted</keyword>
<keyword evidence="4" id="KW-1185">Reference proteome</keyword>
<dbReference type="Proteomes" id="UP001203058">
    <property type="component" value="Unassembled WGS sequence"/>
</dbReference>
<reference evidence="3 4" key="1">
    <citation type="submission" date="2022-03" db="EMBL/GenBank/DDBJ databases">
        <authorList>
            <person name="Jo J.-H."/>
            <person name="Im W.-T."/>
        </authorList>
    </citation>
    <scope>NUCLEOTIDE SEQUENCE [LARGE SCALE GENOMIC DNA]</scope>
    <source>
        <strain evidence="3 4">SM33</strain>
    </source>
</reference>
<evidence type="ECO:0000313" key="4">
    <source>
        <dbReference type="Proteomes" id="UP001203058"/>
    </source>
</evidence>
<dbReference type="Pfam" id="PF00353">
    <property type="entry name" value="HemolysinCabind"/>
    <property type="match status" value="3"/>
</dbReference>
<gene>
    <name evidence="3" type="ORF">LZ016_11370</name>
</gene>